<evidence type="ECO:0000256" key="4">
    <source>
        <dbReference type="ARBA" id="ARBA00022490"/>
    </source>
</evidence>
<dbReference type="GO" id="GO:0030425">
    <property type="term" value="C:dendrite"/>
    <property type="evidence" value="ECO:0007669"/>
    <property type="project" value="TreeGrafter"/>
</dbReference>
<reference evidence="9" key="1">
    <citation type="submission" date="2017-10" db="EMBL/GenBank/DDBJ databases">
        <title>Transcriptome Assembly of Sugarcane Aphid Adults.</title>
        <authorList>
            <person name="Scully E.D."/>
            <person name="Palmer N.A."/>
            <person name="Geib S.M."/>
            <person name="Sarath G."/>
            <person name="Sattler S.E."/>
        </authorList>
    </citation>
    <scope>NUCLEOTIDE SEQUENCE</scope>
    <source>
        <tissue evidence="9">Whole body</tissue>
    </source>
</reference>
<comment type="subcellular location">
    <subcellularLocation>
        <location evidence="1">Cytoplasm</location>
    </subcellularLocation>
</comment>
<proteinExistence type="inferred from homology"/>
<dbReference type="InterPro" id="IPR019367">
    <property type="entry name" value="PDZ-binding_CRIPT"/>
</dbReference>
<keyword evidence="7" id="KW-0508">mRNA splicing</keyword>
<dbReference type="GO" id="GO:0005681">
    <property type="term" value="C:spliceosomal complex"/>
    <property type="evidence" value="ECO:0007669"/>
    <property type="project" value="UniProtKB-KW"/>
</dbReference>
<comment type="similarity">
    <text evidence="2">Belongs to the CRIPT family.</text>
</comment>
<keyword evidence="5" id="KW-0507">mRNA processing</keyword>
<sequence length="117" mass="12738">MVCEKCEKKLGVTATPDPWKQGCRNAIDTNSVSKQDNKHLQTIGKIKTLSGSKVSSKSALKTGSSSVMYSFGACRICKQKVHEPGRHYCQGCAYKKGICAMCGVRILNTKSYKQSAT</sequence>
<dbReference type="GO" id="GO:0031122">
    <property type="term" value="P:cytoplasmic microtubule organization"/>
    <property type="evidence" value="ECO:0007669"/>
    <property type="project" value="TreeGrafter"/>
</dbReference>
<dbReference type="EMBL" id="GFXV01002630">
    <property type="protein sequence ID" value="MBW14435.1"/>
    <property type="molecule type" value="Transcribed_RNA"/>
</dbReference>
<evidence type="ECO:0000256" key="3">
    <source>
        <dbReference type="ARBA" id="ARBA00018615"/>
    </source>
</evidence>
<protein>
    <recommendedName>
        <fullName evidence="3">Cysteine-rich PDZ-binding protein</fullName>
    </recommendedName>
    <alternativeName>
        <fullName evidence="8">Cysteine-rich interactor of PDZ three</fullName>
    </alternativeName>
</protein>
<evidence type="ECO:0000313" key="9">
    <source>
        <dbReference type="EMBL" id="MBW14435.1"/>
    </source>
</evidence>
<dbReference type="PANTHER" id="PTHR11805:SF1">
    <property type="entry name" value="CYSTEINE-RICH PDZ-BINDING PROTEIN"/>
    <property type="match status" value="1"/>
</dbReference>
<evidence type="ECO:0000256" key="7">
    <source>
        <dbReference type="ARBA" id="ARBA00023187"/>
    </source>
</evidence>
<evidence type="ECO:0000256" key="2">
    <source>
        <dbReference type="ARBA" id="ARBA00009021"/>
    </source>
</evidence>
<dbReference type="Pfam" id="PF10235">
    <property type="entry name" value="Cript"/>
    <property type="match status" value="1"/>
</dbReference>
<accession>A0A2H8TJY9</accession>
<keyword evidence="4" id="KW-0963">Cytoplasm</keyword>
<evidence type="ECO:0000256" key="5">
    <source>
        <dbReference type="ARBA" id="ARBA00022664"/>
    </source>
</evidence>
<dbReference type="PANTHER" id="PTHR11805">
    <property type="entry name" value="CYSTEINE-RICH PDZ-BINDING PROTEIN"/>
    <property type="match status" value="1"/>
</dbReference>
<dbReference type="AlphaFoldDB" id="A0A2H8TJY9"/>
<evidence type="ECO:0000256" key="1">
    <source>
        <dbReference type="ARBA" id="ARBA00004496"/>
    </source>
</evidence>
<name>A0A2H8TJY9_9HEMI</name>
<dbReference type="GO" id="GO:0030165">
    <property type="term" value="F:PDZ domain binding"/>
    <property type="evidence" value="ECO:0007669"/>
    <property type="project" value="TreeGrafter"/>
</dbReference>
<gene>
    <name evidence="9" type="primary">CRIPT</name>
</gene>
<dbReference type="GO" id="GO:0008017">
    <property type="term" value="F:microtubule binding"/>
    <property type="evidence" value="ECO:0007669"/>
    <property type="project" value="TreeGrafter"/>
</dbReference>
<evidence type="ECO:0000256" key="6">
    <source>
        <dbReference type="ARBA" id="ARBA00022728"/>
    </source>
</evidence>
<dbReference type="GO" id="GO:0006397">
    <property type="term" value="P:mRNA processing"/>
    <property type="evidence" value="ECO:0007669"/>
    <property type="project" value="UniProtKB-KW"/>
</dbReference>
<dbReference type="GO" id="GO:0008380">
    <property type="term" value="P:RNA splicing"/>
    <property type="evidence" value="ECO:0007669"/>
    <property type="project" value="UniProtKB-KW"/>
</dbReference>
<dbReference type="OrthoDB" id="147332at2759"/>
<keyword evidence="6" id="KW-0747">Spliceosome</keyword>
<organism evidence="9">
    <name type="scientific">Melanaphis sacchari</name>
    <dbReference type="NCBI Taxonomy" id="742174"/>
    <lineage>
        <taxon>Eukaryota</taxon>
        <taxon>Metazoa</taxon>
        <taxon>Ecdysozoa</taxon>
        <taxon>Arthropoda</taxon>
        <taxon>Hexapoda</taxon>
        <taxon>Insecta</taxon>
        <taxon>Pterygota</taxon>
        <taxon>Neoptera</taxon>
        <taxon>Paraneoptera</taxon>
        <taxon>Hemiptera</taxon>
        <taxon>Sternorrhyncha</taxon>
        <taxon>Aphidomorpha</taxon>
        <taxon>Aphidoidea</taxon>
        <taxon>Aphididae</taxon>
        <taxon>Aphidini</taxon>
        <taxon>Melanaphis</taxon>
    </lineage>
</organism>
<evidence type="ECO:0000256" key="8">
    <source>
        <dbReference type="ARBA" id="ARBA00032518"/>
    </source>
</evidence>
<dbReference type="GO" id="GO:0005737">
    <property type="term" value="C:cytoplasm"/>
    <property type="evidence" value="ECO:0007669"/>
    <property type="project" value="UniProtKB-SubCell"/>
</dbReference>